<dbReference type="Proteomes" id="UP000537141">
    <property type="component" value="Unassembled WGS sequence"/>
</dbReference>
<organism evidence="3 4">
    <name type="scientific">Thalassotalea piscium</name>
    <dbReference type="NCBI Taxonomy" id="1230533"/>
    <lineage>
        <taxon>Bacteria</taxon>
        <taxon>Pseudomonadati</taxon>
        <taxon>Pseudomonadota</taxon>
        <taxon>Gammaproteobacteria</taxon>
        <taxon>Alteromonadales</taxon>
        <taxon>Colwelliaceae</taxon>
        <taxon>Thalassotalea</taxon>
    </lineage>
</organism>
<evidence type="ECO:0000256" key="2">
    <source>
        <dbReference type="SAM" id="Phobius"/>
    </source>
</evidence>
<evidence type="ECO:0000256" key="1">
    <source>
        <dbReference type="SAM" id="Coils"/>
    </source>
</evidence>
<keyword evidence="2" id="KW-0812">Transmembrane</keyword>
<evidence type="ECO:0000313" key="4">
    <source>
        <dbReference type="Proteomes" id="UP000537141"/>
    </source>
</evidence>
<feature type="transmembrane region" description="Helical" evidence="2">
    <location>
        <begin position="6"/>
        <end position="26"/>
    </location>
</feature>
<proteinExistence type="predicted"/>
<keyword evidence="1" id="KW-0175">Coiled coil</keyword>
<dbReference type="InterPro" id="IPR021244">
    <property type="entry name" value="DUF2802"/>
</dbReference>
<keyword evidence="4" id="KW-1185">Reference proteome</keyword>
<dbReference type="AlphaFoldDB" id="A0A7X0NJX9"/>
<name>A0A7X0NJX9_9GAMM</name>
<dbReference type="RefSeq" id="WP_184426344.1">
    <property type="nucleotide sequence ID" value="NZ_AP027362.1"/>
</dbReference>
<gene>
    <name evidence="3" type="ORF">HNQ55_003386</name>
</gene>
<dbReference type="Pfam" id="PF10975">
    <property type="entry name" value="DUF2802"/>
    <property type="match status" value="1"/>
</dbReference>
<comment type="caution">
    <text evidence="3">The sequence shown here is derived from an EMBL/GenBank/DDBJ whole genome shotgun (WGS) entry which is preliminary data.</text>
</comment>
<keyword evidence="2" id="KW-0472">Membrane</keyword>
<accession>A0A7X0NJX9</accession>
<reference evidence="3 4" key="1">
    <citation type="submission" date="2020-08" db="EMBL/GenBank/DDBJ databases">
        <title>Genomic Encyclopedia of Type Strains, Phase IV (KMG-IV): sequencing the most valuable type-strain genomes for metagenomic binning, comparative biology and taxonomic classification.</title>
        <authorList>
            <person name="Goeker M."/>
        </authorList>
    </citation>
    <scope>NUCLEOTIDE SEQUENCE [LARGE SCALE GENOMIC DNA]</scope>
    <source>
        <strain evidence="3 4">DSM 26287</strain>
    </source>
</reference>
<sequence>MKEEYILIISIATSGAALIAALLSLVKHHIKNTDINMLKTQIEGSELLISQLQLSLSDVQKQLILLNETLNNQQIESEQVSKQLEHRIKIVNQQLKNQNETIEQLKLQQPEDKLYSRAQKLVLLGADVAELMAECDLPQAEAEMLVTLHQRKSN</sequence>
<feature type="coiled-coil region" evidence="1">
    <location>
        <begin position="56"/>
        <end position="108"/>
    </location>
</feature>
<evidence type="ECO:0000313" key="3">
    <source>
        <dbReference type="EMBL" id="MBB6544852.1"/>
    </source>
</evidence>
<protein>
    <submittedName>
        <fullName evidence="3">Putative nucleic acid-binding Zn-ribbon protein</fullName>
    </submittedName>
</protein>
<keyword evidence="2" id="KW-1133">Transmembrane helix</keyword>
<dbReference type="EMBL" id="JACHHU010000038">
    <property type="protein sequence ID" value="MBB6544852.1"/>
    <property type="molecule type" value="Genomic_DNA"/>
</dbReference>